<dbReference type="InterPro" id="IPR014014">
    <property type="entry name" value="RNA_helicase_DEAD_Q_motif"/>
</dbReference>
<feature type="short sequence motif" description="Q motif" evidence="6">
    <location>
        <begin position="4"/>
        <end position="32"/>
    </location>
</feature>
<evidence type="ECO:0000256" key="3">
    <source>
        <dbReference type="ARBA" id="ARBA00022806"/>
    </source>
</evidence>
<keyword evidence="3 5" id="KW-0347">Helicase</keyword>
<comment type="domain">
    <text evidence="5">Contains an N-terminal domain that binds non-specifically to RNA and a C-terminal domain that binds specifically and tightly to hairpin 92 of 23S rRNA.</text>
</comment>
<dbReference type="InterPro" id="IPR050079">
    <property type="entry name" value="DEAD_box_RNA_helicase"/>
</dbReference>
<dbReference type="InterPro" id="IPR011545">
    <property type="entry name" value="DEAD/DEAH_box_helicase_dom"/>
</dbReference>
<evidence type="ECO:0000256" key="1">
    <source>
        <dbReference type="ARBA" id="ARBA00022741"/>
    </source>
</evidence>
<dbReference type="PANTHER" id="PTHR47959">
    <property type="entry name" value="ATP-DEPENDENT RNA HELICASE RHLE-RELATED"/>
    <property type="match status" value="1"/>
</dbReference>
<dbReference type="GO" id="GO:0003723">
    <property type="term" value="F:RNA binding"/>
    <property type="evidence" value="ECO:0007669"/>
    <property type="project" value="UniProtKB-UniRule"/>
</dbReference>
<dbReference type="STRING" id="1878942.GCA_900128755_00508"/>
<dbReference type="PROSITE" id="PS51195">
    <property type="entry name" value="Q_MOTIF"/>
    <property type="match status" value="1"/>
</dbReference>
<dbReference type="InterPro" id="IPR014001">
    <property type="entry name" value="Helicase_ATP-bd"/>
</dbReference>
<dbReference type="PANTHER" id="PTHR47959:SF1">
    <property type="entry name" value="ATP-DEPENDENT RNA HELICASE DBPA"/>
    <property type="match status" value="1"/>
</dbReference>
<keyword evidence="11" id="KW-1185">Reference proteome</keyword>
<dbReference type="InterPro" id="IPR027417">
    <property type="entry name" value="P-loop_NTPase"/>
</dbReference>
<comment type="function">
    <text evidence="5">DEAD-box RNA helicase involved in the assembly of the 50S ribosomal subunit. Has an RNA-dependent ATPase activity, which is specific for 23S rRNA, and a 3' to 5' RNA helicase activity that uses the energy of ATP hydrolysis to destabilize and unwind short rRNA duplexes.</text>
</comment>
<evidence type="ECO:0000313" key="11">
    <source>
        <dbReference type="Proteomes" id="UP000261875"/>
    </source>
</evidence>
<evidence type="ECO:0000256" key="5">
    <source>
        <dbReference type="HAMAP-Rule" id="MF_00965"/>
    </source>
</evidence>
<dbReference type="Pfam" id="PF00271">
    <property type="entry name" value="Helicase_C"/>
    <property type="match status" value="1"/>
</dbReference>
<keyword evidence="5" id="KW-0690">Ribosome biogenesis</keyword>
<evidence type="ECO:0000256" key="4">
    <source>
        <dbReference type="ARBA" id="ARBA00022840"/>
    </source>
</evidence>
<dbReference type="EMBL" id="CP021659">
    <property type="protein sequence ID" value="AWK15227.1"/>
    <property type="molecule type" value="Genomic_DNA"/>
</dbReference>
<dbReference type="Gene3D" id="3.30.70.330">
    <property type="match status" value="1"/>
</dbReference>
<name>A0A2U8I7X8_9GAMM</name>
<protein>
    <recommendedName>
        <fullName evidence="5">ATP-dependent RNA helicase DbpA</fullName>
        <ecNumber evidence="5">3.6.4.13</ecNumber>
    </recommendedName>
</protein>
<dbReference type="SUPFAM" id="SSF52540">
    <property type="entry name" value="P-loop containing nucleoside triphosphate hydrolases"/>
    <property type="match status" value="1"/>
</dbReference>
<dbReference type="CDD" id="cd00268">
    <property type="entry name" value="DEADc"/>
    <property type="match status" value="1"/>
</dbReference>
<evidence type="ECO:0000313" key="10">
    <source>
        <dbReference type="EMBL" id="AWK15227.1"/>
    </source>
</evidence>
<dbReference type="InterPro" id="IPR028619">
    <property type="entry name" value="DEAD_helicase_DbpA"/>
</dbReference>
<reference evidence="10 11" key="1">
    <citation type="submission" date="2017-05" db="EMBL/GenBank/DDBJ databases">
        <title>Genome sequence of Candidatus Fukatsuia symbiotica and Candidatus Hamiltonella defensa from Acyrthosiphon pisum strain 5D.</title>
        <authorList>
            <person name="Patel V.A."/>
            <person name="Chevignon G."/>
            <person name="Russell J.A."/>
            <person name="Oliver K.M."/>
        </authorList>
    </citation>
    <scope>NUCLEOTIDE SEQUENCE [LARGE SCALE GENOMIC DNA]</scope>
    <source>
        <strain evidence="10 11">5D</strain>
    </source>
</reference>
<keyword evidence="2 5" id="KW-0378">Hydrolase</keyword>
<keyword evidence="1 5" id="KW-0547">Nucleotide-binding</keyword>
<dbReference type="EC" id="3.6.4.13" evidence="5"/>
<dbReference type="GO" id="GO:0005829">
    <property type="term" value="C:cytosol"/>
    <property type="evidence" value="ECO:0007669"/>
    <property type="project" value="TreeGrafter"/>
</dbReference>
<dbReference type="AlphaFoldDB" id="A0A2U8I7X8"/>
<dbReference type="OrthoDB" id="9805696at2"/>
<dbReference type="KEGG" id="fsm:CCS41_13305"/>
<dbReference type="Pfam" id="PF00270">
    <property type="entry name" value="DEAD"/>
    <property type="match status" value="1"/>
</dbReference>
<dbReference type="InterPro" id="IPR044742">
    <property type="entry name" value="DEAD/DEAH_RhlB"/>
</dbReference>
<comment type="catalytic activity">
    <reaction evidence="5">
        <text>ATP + H2O = ADP + phosphate + H(+)</text>
        <dbReference type="Rhea" id="RHEA:13065"/>
        <dbReference type="ChEBI" id="CHEBI:15377"/>
        <dbReference type="ChEBI" id="CHEBI:15378"/>
        <dbReference type="ChEBI" id="CHEBI:30616"/>
        <dbReference type="ChEBI" id="CHEBI:43474"/>
        <dbReference type="ChEBI" id="CHEBI:456216"/>
        <dbReference type="EC" id="3.6.4.13"/>
    </reaction>
</comment>
<comment type="similarity">
    <text evidence="5">Belongs to the DEAD box helicase family. DbpA subfamily.</text>
</comment>
<dbReference type="GO" id="GO:0005524">
    <property type="term" value="F:ATP binding"/>
    <property type="evidence" value="ECO:0007669"/>
    <property type="project" value="UniProtKB-UniRule"/>
</dbReference>
<dbReference type="SMART" id="SM00487">
    <property type="entry name" value="DEXDc"/>
    <property type="match status" value="1"/>
</dbReference>
<evidence type="ECO:0000259" key="9">
    <source>
        <dbReference type="PROSITE" id="PS51195"/>
    </source>
</evidence>
<dbReference type="NCBIfam" id="NF008744">
    <property type="entry name" value="PRK11776.1"/>
    <property type="match status" value="1"/>
</dbReference>
<evidence type="ECO:0000259" key="7">
    <source>
        <dbReference type="PROSITE" id="PS51192"/>
    </source>
</evidence>
<dbReference type="PROSITE" id="PS51192">
    <property type="entry name" value="HELICASE_ATP_BIND_1"/>
    <property type="match status" value="1"/>
</dbReference>
<feature type="region of interest" description="Involved in 23S rRNA binding" evidence="5">
    <location>
        <begin position="390"/>
        <end position="464"/>
    </location>
</feature>
<dbReference type="Proteomes" id="UP000261875">
    <property type="component" value="Chromosome"/>
</dbReference>
<gene>
    <name evidence="5" type="primary">dbpA</name>
    <name evidence="10" type="ORF">CCS41_13305</name>
</gene>
<dbReference type="PROSITE" id="PS51194">
    <property type="entry name" value="HELICASE_CTER"/>
    <property type="match status" value="1"/>
</dbReference>
<dbReference type="Gene3D" id="3.40.50.300">
    <property type="entry name" value="P-loop containing nucleotide triphosphate hydrolases"/>
    <property type="match status" value="2"/>
</dbReference>
<dbReference type="FunFam" id="3.30.70.330:FF:000254">
    <property type="entry name" value="ATP-dependent RNA helicase DbpA"/>
    <property type="match status" value="1"/>
</dbReference>
<evidence type="ECO:0000256" key="6">
    <source>
        <dbReference type="PROSITE-ProRule" id="PRU00552"/>
    </source>
</evidence>
<dbReference type="InterPro" id="IPR000629">
    <property type="entry name" value="RNA-helicase_DEAD-box_CS"/>
</dbReference>
<feature type="domain" description="Helicase C-terminal" evidence="8">
    <location>
        <begin position="216"/>
        <end position="376"/>
    </location>
</feature>
<evidence type="ECO:0000259" key="8">
    <source>
        <dbReference type="PROSITE" id="PS51194"/>
    </source>
</evidence>
<dbReference type="RefSeq" id="WP_072549839.1">
    <property type="nucleotide sequence ID" value="NZ_CP021659.1"/>
</dbReference>
<organism evidence="10 11">
    <name type="scientific">Candidatus Fukatsuia symbiotica</name>
    <dbReference type="NCBI Taxonomy" id="1878942"/>
    <lineage>
        <taxon>Bacteria</taxon>
        <taxon>Pseudomonadati</taxon>
        <taxon>Pseudomonadota</taxon>
        <taxon>Gammaproteobacteria</taxon>
        <taxon>Enterobacterales</taxon>
        <taxon>Yersiniaceae</taxon>
        <taxon>Candidatus Fukatsuia</taxon>
    </lineage>
</organism>
<dbReference type="CDD" id="cd12501">
    <property type="entry name" value="RRM_EcDbpA_like"/>
    <property type="match status" value="1"/>
</dbReference>
<dbReference type="GO" id="GO:0000027">
    <property type="term" value="P:ribosomal large subunit assembly"/>
    <property type="evidence" value="ECO:0007669"/>
    <property type="project" value="UniProtKB-UniRule"/>
</dbReference>
<evidence type="ECO:0000256" key="2">
    <source>
        <dbReference type="ARBA" id="ARBA00022801"/>
    </source>
</evidence>
<dbReference type="PROSITE" id="PS00039">
    <property type="entry name" value="DEAD_ATP_HELICASE"/>
    <property type="match status" value="1"/>
</dbReference>
<dbReference type="SMART" id="SM00490">
    <property type="entry name" value="HELICc"/>
    <property type="match status" value="1"/>
</dbReference>
<accession>A0A2U8I7X8</accession>
<dbReference type="HAMAP" id="MF_00965">
    <property type="entry name" value="DEAD_helicase_DbpA"/>
    <property type="match status" value="1"/>
</dbReference>
<feature type="domain" description="Helicase ATP-binding" evidence="7">
    <location>
        <begin position="35"/>
        <end position="206"/>
    </location>
</feature>
<dbReference type="Pfam" id="PF03880">
    <property type="entry name" value="DbpA"/>
    <property type="match status" value="1"/>
</dbReference>
<feature type="domain" description="DEAD-box RNA helicase Q" evidence="9">
    <location>
        <begin position="4"/>
        <end position="32"/>
    </location>
</feature>
<proteinExistence type="inferred from homology"/>
<sequence>MSTTGFSSLTLPAEQLSNLKELDYNEMTPIQAAVLPAILKGQDVRAQAQTGSGKTAAFGIGLLDKIAMGAFVTQALVLCPTRELADQISKELRRLARFTQNIKILTLCGGQPMGQQLNSLVHAPHVVVGTPGRIQEHLSKTTLILKGLKVLVLDEADRMLDMGFSETIDKIINYAPQQYQTLLFSATYPVGIEQVSAKIQRHPLNVVVAQQENETSIEQVFYETTCEERLPLLITVLRHYQPSSCVVFCNTKRDCQDVYRTLGSCGMSVLALHGDLEQSLRDQVLVRFTNHSCRILVATDVAARGLDIKDLVLVVNFELAFDPEVHIHRIGRTGRTGKNGLALTLCTPQEMNRAHAIEDYLHTKLSWMPTEKIRTTDSCNNSVILEAEMITLCIDGGRKAKIRPGDILGALTGNAGLTAADVGKIAIFPAHAYVAIRKTSVKRALLQLQQGKIKGKNCKVRELK</sequence>
<comment type="subcellular location">
    <subcellularLocation>
        <location evidence="5">Cytoplasm</location>
    </subcellularLocation>
</comment>
<dbReference type="InterPro" id="IPR005580">
    <property type="entry name" value="DbpA/CsdA_RNA-bd_dom"/>
</dbReference>
<dbReference type="InterPro" id="IPR001650">
    <property type="entry name" value="Helicase_C-like"/>
</dbReference>
<keyword evidence="5" id="KW-0963">Cytoplasm</keyword>
<keyword evidence="5" id="KW-0694">RNA-binding</keyword>
<dbReference type="GO" id="GO:0016887">
    <property type="term" value="F:ATP hydrolysis activity"/>
    <property type="evidence" value="ECO:0007669"/>
    <property type="project" value="RHEA"/>
</dbReference>
<dbReference type="GO" id="GO:0034458">
    <property type="term" value="F:3'-5' RNA helicase activity"/>
    <property type="evidence" value="ECO:0007669"/>
    <property type="project" value="UniProtKB-UniRule"/>
</dbReference>
<dbReference type="CDD" id="cd18787">
    <property type="entry name" value="SF2_C_DEAD"/>
    <property type="match status" value="1"/>
</dbReference>
<dbReference type="InterPro" id="IPR012677">
    <property type="entry name" value="Nucleotide-bd_a/b_plait_sf"/>
</dbReference>
<keyword evidence="4 5" id="KW-0067">ATP-binding</keyword>